<evidence type="ECO:0000313" key="21">
    <source>
        <dbReference type="EMBL" id="OPA77904.1"/>
    </source>
</evidence>
<dbReference type="Proteomes" id="UP000189728">
    <property type="component" value="Unassembled WGS sequence"/>
</dbReference>
<dbReference type="SMART" id="SM00563">
    <property type="entry name" value="PlsC"/>
    <property type="match status" value="1"/>
</dbReference>
<evidence type="ECO:0000256" key="3">
    <source>
        <dbReference type="ARBA" id="ARBA00004728"/>
    </source>
</evidence>
<evidence type="ECO:0000256" key="4">
    <source>
        <dbReference type="ARBA" id="ARBA00005189"/>
    </source>
</evidence>
<evidence type="ECO:0000256" key="8">
    <source>
        <dbReference type="ARBA" id="ARBA00022475"/>
    </source>
</evidence>
<gene>
    <name evidence="21" type="ORF">BFG04_03015</name>
</gene>
<dbReference type="CDD" id="cd07989">
    <property type="entry name" value="LPLAT_AGPAT-like"/>
    <property type="match status" value="1"/>
</dbReference>
<keyword evidence="15 18" id="KW-1208">Phospholipid metabolism</keyword>
<dbReference type="RefSeq" id="WP_069636447.1">
    <property type="nucleotide sequence ID" value="NZ_MCRK01000034.1"/>
</dbReference>
<accession>A0AAX0LAE4</accession>
<dbReference type="Pfam" id="PF01553">
    <property type="entry name" value="Acyltransferase"/>
    <property type="match status" value="1"/>
</dbReference>
<evidence type="ECO:0000256" key="6">
    <source>
        <dbReference type="ARBA" id="ARBA00013211"/>
    </source>
</evidence>
<sequence length="225" mass="26072">MILSKIKAIYYFVEFIISVVLVVFFMWIFKNNMHKVRRIWAKTQRILGFYKVEIIGKAKDANIIIVNHKSMLDIVVLEDVYPKNLCWIAKKEIGKLPIIGKIMTLPKMIPVDRESPRAIINLLKEVKDRLKDDRVIAIFPEGTRAKGNKLLKFQSGAKVLAEKLNLKVQPVVVVGSDILDVNNFTFKNGTIKVVYMDVVDTTKPDWYEDTRHKMQEILDQNRNVD</sequence>
<comment type="similarity">
    <text evidence="5 18">Belongs to the 1-acyl-sn-glycerol-3-phosphate acyltransferase family.</text>
</comment>
<evidence type="ECO:0000256" key="14">
    <source>
        <dbReference type="ARBA" id="ARBA00023209"/>
    </source>
</evidence>
<keyword evidence="12 18" id="KW-0443">Lipid metabolism</keyword>
<comment type="pathway">
    <text evidence="4">Lipid metabolism.</text>
</comment>
<feature type="transmembrane region" description="Helical" evidence="19">
    <location>
        <begin position="9"/>
        <end position="29"/>
    </location>
</feature>
<protein>
    <recommendedName>
        <fullName evidence="7 18">1-acyl-sn-glycerol-3-phosphate acyltransferase</fullName>
        <ecNumber evidence="6 18">2.3.1.51</ecNumber>
    </recommendedName>
</protein>
<evidence type="ECO:0000256" key="7">
    <source>
        <dbReference type="ARBA" id="ARBA00016139"/>
    </source>
</evidence>
<dbReference type="PANTHER" id="PTHR10434">
    <property type="entry name" value="1-ACYL-SN-GLYCEROL-3-PHOSPHATE ACYLTRANSFERASE"/>
    <property type="match status" value="1"/>
</dbReference>
<evidence type="ECO:0000256" key="13">
    <source>
        <dbReference type="ARBA" id="ARBA00023136"/>
    </source>
</evidence>
<keyword evidence="11 18" id="KW-0808">Transferase</keyword>
<comment type="caution">
    <text evidence="21">The sequence shown here is derived from an EMBL/GenBank/DDBJ whole genome shotgun (WGS) entry which is preliminary data.</text>
</comment>
<evidence type="ECO:0000256" key="18">
    <source>
        <dbReference type="RuleBase" id="RU361267"/>
    </source>
</evidence>
<evidence type="ECO:0000256" key="12">
    <source>
        <dbReference type="ARBA" id="ARBA00023098"/>
    </source>
</evidence>
<evidence type="ECO:0000259" key="20">
    <source>
        <dbReference type="SMART" id="SM00563"/>
    </source>
</evidence>
<dbReference type="AlphaFoldDB" id="A0AAX0LAE4"/>
<evidence type="ECO:0000256" key="16">
    <source>
        <dbReference type="ARBA" id="ARBA00023315"/>
    </source>
</evidence>
<evidence type="ECO:0000256" key="10">
    <source>
        <dbReference type="ARBA" id="ARBA00022519"/>
    </source>
</evidence>
<dbReference type="NCBIfam" id="TIGR00530">
    <property type="entry name" value="AGP_acyltrn"/>
    <property type="match status" value="1"/>
</dbReference>
<keyword evidence="10" id="KW-0997">Cell inner membrane</keyword>
<comment type="subcellular location">
    <subcellularLocation>
        <location evidence="2">Cell inner membrane</location>
        <topology evidence="2">Peripheral membrane protein</topology>
    </subcellularLocation>
</comment>
<dbReference type="InterPro" id="IPR002123">
    <property type="entry name" value="Plipid/glycerol_acylTrfase"/>
</dbReference>
<dbReference type="GO" id="GO:0003841">
    <property type="term" value="F:1-acylglycerol-3-phosphate O-acyltransferase activity"/>
    <property type="evidence" value="ECO:0007669"/>
    <property type="project" value="UniProtKB-UniRule"/>
</dbReference>
<keyword evidence="8" id="KW-1003">Cell membrane</keyword>
<keyword evidence="9 18" id="KW-0444">Lipid biosynthesis</keyword>
<name>A0AAX0LAE4_9BACT</name>
<evidence type="ECO:0000256" key="9">
    <source>
        <dbReference type="ARBA" id="ARBA00022516"/>
    </source>
</evidence>
<dbReference type="PANTHER" id="PTHR10434:SF59">
    <property type="entry name" value="1-ACYL-SN-GLYCEROL-3-PHOSPHATE ACYLTRANSFERASE"/>
    <property type="match status" value="1"/>
</dbReference>
<dbReference type="GO" id="GO:0005886">
    <property type="term" value="C:plasma membrane"/>
    <property type="evidence" value="ECO:0007669"/>
    <property type="project" value="UniProtKB-SubCell"/>
</dbReference>
<dbReference type="EMBL" id="MCRK01000034">
    <property type="protein sequence ID" value="OPA77904.1"/>
    <property type="molecule type" value="Genomic_DNA"/>
</dbReference>
<evidence type="ECO:0000256" key="17">
    <source>
        <dbReference type="ARBA" id="ARBA00037183"/>
    </source>
</evidence>
<evidence type="ECO:0000256" key="19">
    <source>
        <dbReference type="SAM" id="Phobius"/>
    </source>
</evidence>
<dbReference type="GO" id="GO:0006654">
    <property type="term" value="P:phosphatidic acid biosynthetic process"/>
    <property type="evidence" value="ECO:0007669"/>
    <property type="project" value="TreeGrafter"/>
</dbReference>
<dbReference type="SUPFAM" id="SSF69593">
    <property type="entry name" value="Glycerol-3-phosphate (1)-acyltransferase"/>
    <property type="match status" value="1"/>
</dbReference>
<evidence type="ECO:0000256" key="5">
    <source>
        <dbReference type="ARBA" id="ARBA00008655"/>
    </source>
</evidence>
<reference evidence="21 22" key="1">
    <citation type="submission" date="2016-08" db="EMBL/GenBank/DDBJ databases">
        <title>Campylobacter species from sea mammals.</title>
        <authorList>
            <person name="Gilbert M.J."/>
            <person name="Byrne B.A."/>
            <person name="Zomer A.L."/>
            <person name="Wagenaar J.A."/>
        </authorList>
    </citation>
    <scope>NUCLEOTIDE SEQUENCE [LARGE SCALE GENOMIC DNA]</scope>
    <source>
        <strain evidence="21 22">1105248</strain>
    </source>
</reference>
<keyword evidence="19" id="KW-0812">Transmembrane</keyword>
<keyword evidence="14 18" id="KW-0594">Phospholipid biosynthesis</keyword>
<keyword evidence="16 18" id="KW-0012">Acyltransferase</keyword>
<comment type="catalytic activity">
    <reaction evidence="1 18">
        <text>a 1-acyl-sn-glycero-3-phosphate + an acyl-CoA = a 1,2-diacyl-sn-glycero-3-phosphate + CoA</text>
        <dbReference type="Rhea" id="RHEA:19709"/>
        <dbReference type="ChEBI" id="CHEBI:57287"/>
        <dbReference type="ChEBI" id="CHEBI:57970"/>
        <dbReference type="ChEBI" id="CHEBI:58342"/>
        <dbReference type="ChEBI" id="CHEBI:58608"/>
        <dbReference type="EC" id="2.3.1.51"/>
    </reaction>
</comment>
<evidence type="ECO:0000256" key="1">
    <source>
        <dbReference type="ARBA" id="ARBA00001141"/>
    </source>
</evidence>
<dbReference type="InterPro" id="IPR004552">
    <property type="entry name" value="AGP_acyltrans"/>
</dbReference>
<evidence type="ECO:0000256" key="2">
    <source>
        <dbReference type="ARBA" id="ARBA00004417"/>
    </source>
</evidence>
<evidence type="ECO:0000256" key="15">
    <source>
        <dbReference type="ARBA" id="ARBA00023264"/>
    </source>
</evidence>
<dbReference type="EC" id="2.3.1.51" evidence="6 18"/>
<evidence type="ECO:0000256" key="11">
    <source>
        <dbReference type="ARBA" id="ARBA00022679"/>
    </source>
</evidence>
<organism evidence="21 22">
    <name type="scientific">Campylobacter pinnipediorum subsp. pinnipediorum</name>
    <dbReference type="NCBI Taxonomy" id="1660067"/>
    <lineage>
        <taxon>Bacteria</taxon>
        <taxon>Pseudomonadati</taxon>
        <taxon>Campylobacterota</taxon>
        <taxon>Epsilonproteobacteria</taxon>
        <taxon>Campylobacterales</taxon>
        <taxon>Campylobacteraceae</taxon>
        <taxon>Campylobacter</taxon>
    </lineage>
</organism>
<comment type="pathway">
    <text evidence="3">Phospholipid metabolism; CDP-diacylglycerol biosynthesis; CDP-diacylglycerol from sn-glycerol 3-phosphate: step 2/3.</text>
</comment>
<feature type="domain" description="Phospholipid/glycerol acyltransferase" evidence="20">
    <location>
        <begin position="62"/>
        <end position="176"/>
    </location>
</feature>
<comment type="function">
    <text evidence="17">Converts lysophosphatidic acid (LPA) into phosphatidic acid by incorporating acyl moiety at the 2 position.</text>
</comment>
<comment type="domain">
    <text evidence="18">The HXXXXD motif is essential for acyltransferase activity and may constitute the binding site for the phosphate moiety of the glycerol-3-phosphate.</text>
</comment>
<keyword evidence="19" id="KW-1133">Transmembrane helix</keyword>
<proteinExistence type="inferred from homology"/>
<keyword evidence="13 19" id="KW-0472">Membrane</keyword>
<evidence type="ECO:0000313" key="22">
    <source>
        <dbReference type="Proteomes" id="UP000189728"/>
    </source>
</evidence>